<dbReference type="PANTHER" id="PTHR13872:SF1">
    <property type="entry name" value="DOLICHYL-DIPHOSPHOOLIGOSACCHARIDE--PROTEIN GLYCOSYLTRANSFERASE SUBUNIT STT3B"/>
    <property type="match status" value="1"/>
</dbReference>
<evidence type="ECO:0000256" key="8">
    <source>
        <dbReference type="ARBA" id="ARBA00022679"/>
    </source>
</evidence>
<dbReference type="Proteomes" id="UP001189429">
    <property type="component" value="Unassembled WGS sequence"/>
</dbReference>
<feature type="domain" description="Oligosaccharyl transferase STT3 N-terminal" evidence="18">
    <location>
        <begin position="130"/>
        <end position="433"/>
    </location>
</feature>
<name>A0ABN9SKQ6_9DINO</name>
<feature type="transmembrane region" description="Helical" evidence="17">
    <location>
        <begin position="432"/>
        <end position="456"/>
    </location>
</feature>
<comment type="caution">
    <text evidence="19">The sequence shown here is derived from an EMBL/GenBank/DDBJ whole genome shotgun (WGS) entry which is preliminary data.</text>
</comment>
<keyword evidence="8" id="KW-0808">Transferase</keyword>
<evidence type="ECO:0000256" key="15">
    <source>
        <dbReference type="ARBA" id="ARBA00048829"/>
    </source>
</evidence>
<feature type="transmembrane region" description="Helical" evidence="17">
    <location>
        <begin position="266"/>
        <end position="287"/>
    </location>
</feature>
<sequence length="702" mass="78339">MQSVVFLWFVYAAYEIRLYPVKIYGKIIHEFDPWFNYRAAEYLAEHGSAKFFKWYDYESWYPLGRPVGTTIYPGMQITAVGIWESMKMVPAFTHEVEYPGWFKSFMKSVRGILKRKGMLWLPPTPKAISFSPMSVNDICVMIPAWFGSLASIFGGLLTYEASRSVNAGICAVGLMSILPANLMRSVAGAFDNECVAVAAILSTFWLWTRCVRTPSSWPWAFLAAISYVYMVATWGGYIFVINSIGLHALMLVALGRFNSGVHKAYTIFYIFGTAGAVQIPVVGWTPLRSLEQIGPLGVFLGYQLLAYCDAERRKSNMPVQDFVRFRIRAFACLAAAVVMVAFVLGPMGYFGPLSSRIRGLFVKHTKTGNPLVDSVAEHQPANAAMFGSYLNWPLEFVGLGCLVTLFKRNNAGYFLALYGYIAQHFSLKMSRLVLICGPITAIMCAIWFGAVLDFIMEPFFLFLGKTYPPDDPFYAINNGQTDTSADKGDVGKQPAKGKKAAAPAKKKNVAKAKVTSEEELLLQEWEEEYRPGGIAEFKRKAKMAFFNFIPADAWDEGLAWRHAYYRSASARGGRVLFSLVIILYLSFVSSFGDSAVRFMQYSDSVAKQMSSPTIMKQARARDGSVVIVDDALQGYGWLDKETPKNSRVFAWWDYGYQITGIAPEHPVARAPGRAQGRGPDAQGKNPGCDSSFELEQLHRPKP</sequence>
<keyword evidence="11" id="KW-0460">Magnesium</keyword>
<evidence type="ECO:0000256" key="10">
    <source>
        <dbReference type="ARBA" id="ARBA00022723"/>
    </source>
</evidence>
<evidence type="ECO:0000256" key="17">
    <source>
        <dbReference type="SAM" id="Phobius"/>
    </source>
</evidence>
<feature type="transmembrane region" description="Helical" evidence="17">
    <location>
        <begin position="330"/>
        <end position="350"/>
    </location>
</feature>
<evidence type="ECO:0000256" key="6">
    <source>
        <dbReference type="ARBA" id="ARBA00012605"/>
    </source>
</evidence>
<comment type="catalytic activity">
    <reaction evidence="15">
        <text>a di-trans,poly-cis-dolichyl diphosphooligosaccharide + L-asparaginyl-[protein] = N(4)-(oligosaccharide-(1-&gt;4)-N-acetyl-beta-D-glucosaminyl-(1-&gt;4)-N-acetyl-beta-D-glucosaminyl)-L-asparaginyl-[protein] + a di-trans,poly-cis-dolichyl diphosphate + H(+)</text>
        <dbReference type="Rhea" id="RHEA:22980"/>
        <dbReference type="Rhea" id="RHEA-COMP:12804"/>
        <dbReference type="Rhea" id="RHEA-COMP:12805"/>
        <dbReference type="Rhea" id="RHEA-COMP:19506"/>
        <dbReference type="Rhea" id="RHEA-COMP:19509"/>
        <dbReference type="ChEBI" id="CHEBI:15378"/>
        <dbReference type="ChEBI" id="CHEBI:50347"/>
        <dbReference type="ChEBI" id="CHEBI:57497"/>
        <dbReference type="ChEBI" id="CHEBI:57570"/>
        <dbReference type="ChEBI" id="CHEBI:132529"/>
        <dbReference type="EC" id="2.4.99.18"/>
    </reaction>
</comment>
<feature type="transmembrane region" description="Helical" evidence="17">
    <location>
        <begin position="189"/>
        <end position="207"/>
    </location>
</feature>
<comment type="similarity">
    <text evidence="5">Belongs to the STT3 family.</text>
</comment>
<evidence type="ECO:0000256" key="12">
    <source>
        <dbReference type="ARBA" id="ARBA00022989"/>
    </source>
</evidence>
<evidence type="ECO:0000256" key="11">
    <source>
        <dbReference type="ARBA" id="ARBA00022842"/>
    </source>
</evidence>
<keyword evidence="14" id="KW-0464">Manganese</keyword>
<evidence type="ECO:0000256" key="7">
    <source>
        <dbReference type="ARBA" id="ARBA00022676"/>
    </source>
</evidence>
<evidence type="ECO:0000256" key="3">
    <source>
        <dbReference type="ARBA" id="ARBA00004127"/>
    </source>
</evidence>
<accession>A0ABN9SKQ6</accession>
<keyword evidence="9 17" id="KW-0812">Transmembrane</keyword>
<keyword evidence="10" id="KW-0479">Metal-binding</keyword>
<evidence type="ECO:0000256" key="13">
    <source>
        <dbReference type="ARBA" id="ARBA00023136"/>
    </source>
</evidence>
<gene>
    <name evidence="19" type="ORF">PCOR1329_LOCUS30388</name>
</gene>
<comment type="pathway">
    <text evidence="4">Protein modification; protein glycosylation.</text>
</comment>
<feature type="transmembrane region" description="Helical" evidence="17">
    <location>
        <begin position="227"/>
        <end position="254"/>
    </location>
</feature>
<keyword evidence="13 17" id="KW-0472">Membrane</keyword>
<dbReference type="Gene3D" id="3.40.50.12610">
    <property type="match status" value="1"/>
</dbReference>
<organism evidence="19 20">
    <name type="scientific">Prorocentrum cordatum</name>
    <dbReference type="NCBI Taxonomy" id="2364126"/>
    <lineage>
        <taxon>Eukaryota</taxon>
        <taxon>Sar</taxon>
        <taxon>Alveolata</taxon>
        <taxon>Dinophyceae</taxon>
        <taxon>Prorocentrales</taxon>
        <taxon>Prorocentraceae</taxon>
        <taxon>Prorocentrum</taxon>
    </lineage>
</organism>
<evidence type="ECO:0000259" key="18">
    <source>
        <dbReference type="Pfam" id="PF02516"/>
    </source>
</evidence>
<dbReference type="Pfam" id="PF02516">
    <property type="entry name" value="STT3"/>
    <property type="match status" value="2"/>
</dbReference>
<evidence type="ECO:0000313" key="20">
    <source>
        <dbReference type="Proteomes" id="UP001189429"/>
    </source>
</evidence>
<dbReference type="InterPro" id="IPR048307">
    <property type="entry name" value="STT3_N"/>
</dbReference>
<reference evidence="19" key="1">
    <citation type="submission" date="2023-10" db="EMBL/GenBank/DDBJ databases">
        <authorList>
            <person name="Chen Y."/>
            <person name="Shah S."/>
            <person name="Dougan E. K."/>
            <person name="Thang M."/>
            <person name="Chan C."/>
        </authorList>
    </citation>
    <scope>NUCLEOTIDE SEQUENCE [LARGE SCALE GENOMIC DNA]</scope>
</reference>
<dbReference type="InterPro" id="IPR003674">
    <property type="entry name" value="Oligo_trans_STT3"/>
</dbReference>
<evidence type="ECO:0000256" key="2">
    <source>
        <dbReference type="ARBA" id="ARBA00001946"/>
    </source>
</evidence>
<evidence type="ECO:0000313" key="19">
    <source>
        <dbReference type="EMBL" id="CAK0832342.1"/>
    </source>
</evidence>
<dbReference type="EMBL" id="CAUYUJ010011669">
    <property type="protein sequence ID" value="CAK0832342.1"/>
    <property type="molecule type" value="Genomic_DNA"/>
</dbReference>
<comment type="cofactor">
    <cofactor evidence="1">
        <name>Mn(2+)</name>
        <dbReference type="ChEBI" id="CHEBI:29035"/>
    </cofactor>
</comment>
<evidence type="ECO:0000256" key="1">
    <source>
        <dbReference type="ARBA" id="ARBA00001936"/>
    </source>
</evidence>
<protein>
    <recommendedName>
        <fullName evidence="6">dolichyl-diphosphooligosaccharide--protein glycotransferase</fullName>
        <ecNumber evidence="6">2.4.99.18</ecNumber>
    </recommendedName>
</protein>
<evidence type="ECO:0000256" key="9">
    <source>
        <dbReference type="ARBA" id="ARBA00022692"/>
    </source>
</evidence>
<keyword evidence="12 17" id="KW-1133">Transmembrane helix</keyword>
<keyword evidence="20" id="KW-1185">Reference proteome</keyword>
<comment type="subcellular location">
    <subcellularLocation>
        <location evidence="3">Endomembrane system</location>
        <topology evidence="3">Multi-pass membrane protein</topology>
    </subcellularLocation>
</comment>
<feature type="domain" description="Oligosaccharyl transferase STT3 N-terminal" evidence="18">
    <location>
        <begin position="8"/>
        <end position="86"/>
    </location>
</feature>
<evidence type="ECO:0000256" key="16">
    <source>
        <dbReference type="SAM" id="MobiDB-lite"/>
    </source>
</evidence>
<evidence type="ECO:0000256" key="5">
    <source>
        <dbReference type="ARBA" id="ARBA00010810"/>
    </source>
</evidence>
<evidence type="ECO:0000256" key="14">
    <source>
        <dbReference type="ARBA" id="ARBA00023211"/>
    </source>
</evidence>
<feature type="region of interest" description="Disordered" evidence="16">
    <location>
        <begin position="667"/>
        <end position="702"/>
    </location>
</feature>
<keyword evidence="7" id="KW-0328">Glycosyltransferase</keyword>
<dbReference type="EC" id="2.4.99.18" evidence="6"/>
<proteinExistence type="inferred from homology"/>
<comment type="cofactor">
    <cofactor evidence="2">
        <name>Mg(2+)</name>
        <dbReference type="ChEBI" id="CHEBI:18420"/>
    </cofactor>
</comment>
<evidence type="ECO:0000256" key="4">
    <source>
        <dbReference type="ARBA" id="ARBA00004922"/>
    </source>
</evidence>
<dbReference type="PANTHER" id="PTHR13872">
    <property type="entry name" value="DOLICHYL-DIPHOSPHOOLIGOSACCHARIDE--PROTEIN GLYCOSYLTRANSFERASE SUBUNIT"/>
    <property type="match status" value="1"/>
</dbReference>